<sequence length="96" mass="10701">MIIVNAKFSVKPEAREDFLNEINALIASSKQEEGCLAYDLYESAATPNEFVMIENWATKENTEVHNTNPLLLAFAKNVANYVAAAPVLQIVEKKED</sequence>
<dbReference type="OrthoDB" id="287932at2"/>
<dbReference type="GO" id="GO:0003824">
    <property type="term" value="F:catalytic activity"/>
    <property type="evidence" value="ECO:0007669"/>
    <property type="project" value="TreeGrafter"/>
</dbReference>
<evidence type="ECO:0000313" key="2">
    <source>
        <dbReference type="EMBL" id="EOT83439.1"/>
    </source>
</evidence>
<organism evidence="2 3">
    <name type="scientific">Enterococcus sulfureus ATCC 49903</name>
    <dbReference type="NCBI Taxonomy" id="1140003"/>
    <lineage>
        <taxon>Bacteria</taxon>
        <taxon>Bacillati</taxon>
        <taxon>Bacillota</taxon>
        <taxon>Bacilli</taxon>
        <taxon>Lactobacillales</taxon>
        <taxon>Enterococcaceae</taxon>
        <taxon>Enterococcus</taxon>
    </lineage>
</organism>
<proteinExistence type="predicted"/>
<reference evidence="2 3" key="1">
    <citation type="submission" date="2013-03" db="EMBL/GenBank/DDBJ databases">
        <title>The Genome Sequence of Enterococcus sulfureus ATCC_49903 (PacBio/Illumina hybrid assembly).</title>
        <authorList>
            <consortium name="The Broad Institute Genomics Platform"/>
            <consortium name="The Broad Institute Genome Sequencing Center for Infectious Disease"/>
            <person name="Earl A."/>
            <person name="Russ C."/>
            <person name="Gilmore M."/>
            <person name="Surin D."/>
            <person name="Walker B."/>
            <person name="Young S."/>
            <person name="Zeng Q."/>
            <person name="Gargeya S."/>
            <person name="Fitzgerald M."/>
            <person name="Haas B."/>
            <person name="Abouelleil A."/>
            <person name="Allen A.W."/>
            <person name="Alvarado L."/>
            <person name="Arachchi H.M."/>
            <person name="Berlin A.M."/>
            <person name="Chapman S.B."/>
            <person name="Gainer-Dewar J."/>
            <person name="Goldberg J."/>
            <person name="Griggs A."/>
            <person name="Gujja S."/>
            <person name="Hansen M."/>
            <person name="Howarth C."/>
            <person name="Imamovic A."/>
            <person name="Ireland A."/>
            <person name="Larimer J."/>
            <person name="McCowan C."/>
            <person name="Murphy C."/>
            <person name="Pearson M."/>
            <person name="Poon T.W."/>
            <person name="Priest M."/>
            <person name="Roberts A."/>
            <person name="Saif S."/>
            <person name="Shea T."/>
            <person name="Sisk P."/>
            <person name="Sykes S."/>
            <person name="Wortman J."/>
            <person name="Nusbaum C."/>
            <person name="Birren B."/>
        </authorList>
    </citation>
    <scope>NUCLEOTIDE SEQUENCE [LARGE SCALE GENOMIC DNA]</scope>
    <source>
        <strain evidence="2 3">ATCC 49903</strain>
    </source>
</reference>
<name>S0KZN1_9ENTE</name>
<evidence type="ECO:0000259" key="1">
    <source>
        <dbReference type="PROSITE" id="PS51725"/>
    </source>
</evidence>
<comment type="caution">
    <text evidence="2">The sequence shown here is derived from an EMBL/GenBank/DDBJ whole genome shotgun (WGS) entry which is preliminary data.</text>
</comment>
<dbReference type="RefSeq" id="WP_016186557.1">
    <property type="nucleotide sequence ID" value="NZ_ASWO01000006.1"/>
</dbReference>
<dbReference type="eggNOG" id="COG1359">
    <property type="taxonomic scope" value="Bacteria"/>
</dbReference>
<dbReference type="InterPro" id="IPR050744">
    <property type="entry name" value="AI-2_Isomerase_LsrG"/>
</dbReference>
<dbReference type="EMBL" id="ASWO01000006">
    <property type="protein sequence ID" value="EOT83439.1"/>
    <property type="molecule type" value="Genomic_DNA"/>
</dbReference>
<dbReference type="InterPro" id="IPR011008">
    <property type="entry name" value="Dimeric_a/b-barrel"/>
</dbReference>
<feature type="domain" description="ABM" evidence="1">
    <location>
        <begin position="2"/>
        <end position="91"/>
    </location>
</feature>
<accession>S0KZN1</accession>
<dbReference type="AlphaFoldDB" id="S0KZN1"/>
<dbReference type="SUPFAM" id="SSF54909">
    <property type="entry name" value="Dimeric alpha+beta barrel"/>
    <property type="match status" value="1"/>
</dbReference>
<gene>
    <name evidence="2" type="ORF">I573_01989</name>
</gene>
<dbReference type="InterPro" id="IPR007138">
    <property type="entry name" value="ABM_dom"/>
</dbReference>
<dbReference type="Proteomes" id="UP000015961">
    <property type="component" value="Unassembled WGS sequence"/>
</dbReference>
<dbReference type="PANTHER" id="PTHR33336">
    <property type="entry name" value="QUINOL MONOOXYGENASE YGIN-RELATED"/>
    <property type="match status" value="1"/>
</dbReference>
<dbReference type="Gene3D" id="3.30.70.100">
    <property type="match status" value="1"/>
</dbReference>
<evidence type="ECO:0000313" key="3">
    <source>
        <dbReference type="Proteomes" id="UP000015961"/>
    </source>
</evidence>
<dbReference type="PATRIC" id="fig|1140003.3.peg.2052"/>
<protein>
    <recommendedName>
        <fullName evidence="1">ABM domain-containing protein</fullName>
    </recommendedName>
</protein>
<keyword evidence="3" id="KW-1185">Reference proteome</keyword>
<dbReference type="PROSITE" id="PS51725">
    <property type="entry name" value="ABM"/>
    <property type="match status" value="1"/>
</dbReference>
<dbReference type="STRING" id="1140003.OMY_02127"/>
<dbReference type="Pfam" id="PF03992">
    <property type="entry name" value="ABM"/>
    <property type="match status" value="1"/>
</dbReference>
<dbReference type="PANTHER" id="PTHR33336:SF3">
    <property type="entry name" value="ABM DOMAIN-CONTAINING PROTEIN"/>
    <property type="match status" value="1"/>
</dbReference>